<dbReference type="PANTHER" id="PTHR31064">
    <property type="entry name" value="POTASSIUM TRANSPORT PROTEIN DDB_G0292412-RELATED"/>
    <property type="match status" value="1"/>
</dbReference>
<keyword evidence="10" id="KW-1185">Reference proteome</keyword>
<feature type="region of interest" description="Disordered" evidence="7">
    <location>
        <begin position="228"/>
        <end position="254"/>
    </location>
</feature>
<sequence length="797" mass="88901">MEQDNTGTTINLESGTHFPQRNSARKLSPLVRFANYIIEEATFFRVHLAAFTFIPLVFSGIFYGSNGRFHVSFLDSMFLCYSAMTVTGLSTINLSTITKWQQVILYFLMTIGDITVVSWIMVLIRKRFFTTHCEYVAAKEKAKPRSIRTMRSKASFMKTISAPMDPFKQREPTPRQENRADPLQTNGPHIYFQGPTPGGTLANIPEQITQSPVNISDEPNHISTMTDAPMVSSSPKSNLSFFSPTSERGPRSPPMVGFAQSTGIHARTGHHTRNGRAVPRRGTTMLSTKANNIPGVPPERQHAHKYQGLGGFPGPIHLANQALKLVIPHTYNKMERTMTMTTVTTLQSSSVPWLNFNGLVVGRNSDFRTDSLTDSELEDLGGAEYRALRLLSWLVPAYFVVCQLLAVLLFLPWLSIAKSYDGVFENQPRLVSKTWFAFFQVMGAYTGGGLSLVDTGMVPFASAYLMIFALVFVILAGNHALPIFLRLVIWTSSKILDDDSPAQDALSFLLEHPRRCFLYLFPSHQTWFLVFCLLLFSVIEWVAFEVLNLGIPAYEAIPKGPRIVAGLFQGLAARASGFSIAPLASLAPALLFLYVVMMYIAVYPVALSIRSTNVYEERSLGIFEAPPDDEDEEPADLNQIPEGTERVGRYLEWHLRRQLSIDIWWLVWAVFLVAIIERANIMDESRKWFDLFRVLFELVSAFGGIGLSLGLPNDNFSFVGAMSPLSKLVVIIIMVRGRHRGLPVAVDRAVLLPREMLVNQDPKATNTENGASSREKGALNDENPVPPPESSELFGGR</sequence>
<feature type="transmembrane region" description="Helical" evidence="8">
    <location>
        <begin position="43"/>
        <end position="64"/>
    </location>
</feature>
<evidence type="ECO:0000256" key="4">
    <source>
        <dbReference type="ARBA" id="ARBA00022989"/>
    </source>
</evidence>
<evidence type="ECO:0000256" key="2">
    <source>
        <dbReference type="ARBA" id="ARBA00022448"/>
    </source>
</evidence>
<comment type="caution">
    <text evidence="9">The sequence shown here is derived from an EMBL/GenBank/DDBJ whole genome shotgun (WGS) entry which is preliminary data.</text>
</comment>
<keyword evidence="3 8" id="KW-0812">Transmembrane</keyword>
<keyword evidence="5" id="KW-0406">Ion transport</keyword>
<dbReference type="FunCoup" id="A0A409XU76">
    <property type="interactions" value="54"/>
</dbReference>
<comment type="subcellular location">
    <subcellularLocation>
        <location evidence="1">Membrane</location>
        <topology evidence="1">Multi-pass membrane protein</topology>
    </subcellularLocation>
</comment>
<feature type="transmembrane region" description="Helical" evidence="8">
    <location>
        <begin position="76"/>
        <end position="97"/>
    </location>
</feature>
<gene>
    <name evidence="9" type="ORF">CVT25_004945</name>
</gene>
<organism evidence="9 10">
    <name type="scientific">Psilocybe cyanescens</name>
    <dbReference type="NCBI Taxonomy" id="93625"/>
    <lineage>
        <taxon>Eukaryota</taxon>
        <taxon>Fungi</taxon>
        <taxon>Dikarya</taxon>
        <taxon>Basidiomycota</taxon>
        <taxon>Agaricomycotina</taxon>
        <taxon>Agaricomycetes</taxon>
        <taxon>Agaricomycetidae</taxon>
        <taxon>Agaricales</taxon>
        <taxon>Agaricineae</taxon>
        <taxon>Strophariaceae</taxon>
        <taxon>Psilocybe</taxon>
    </lineage>
</organism>
<feature type="region of interest" description="Disordered" evidence="7">
    <location>
        <begin position="164"/>
        <end position="186"/>
    </location>
</feature>
<name>A0A409XU76_PSICY</name>
<proteinExistence type="predicted"/>
<dbReference type="Proteomes" id="UP000283269">
    <property type="component" value="Unassembled WGS sequence"/>
</dbReference>
<evidence type="ECO:0000256" key="3">
    <source>
        <dbReference type="ARBA" id="ARBA00022692"/>
    </source>
</evidence>
<accession>A0A409XU76</accession>
<dbReference type="OrthoDB" id="9999863at2759"/>
<feature type="transmembrane region" description="Helical" evidence="8">
    <location>
        <begin position="663"/>
        <end position="679"/>
    </location>
</feature>
<dbReference type="Pfam" id="PF02386">
    <property type="entry name" value="TrkH"/>
    <property type="match status" value="1"/>
</dbReference>
<evidence type="ECO:0000313" key="9">
    <source>
        <dbReference type="EMBL" id="PPQ94288.1"/>
    </source>
</evidence>
<feature type="transmembrane region" description="Helical" evidence="8">
    <location>
        <begin position="691"/>
        <end position="710"/>
    </location>
</feature>
<feature type="compositionally biased region" description="Polar residues" evidence="7">
    <location>
        <begin position="762"/>
        <end position="772"/>
    </location>
</feature>
<protein>
    <recommendedName>
        <fullName evidence="11">Potassium transport protein</fullName>
    </recommendedName>
</protein>
<feature type="transmembrane region" description="Helical" evidence="8">
    <location>
        <begin position="575"/>
        <end position="602"/>
    </location>
</feature>
<feature type="transmembrane region" description="Helical" evidence="8">
    <location>
        <begin position="527"/>
        <end position="554"/>
    </location>
</feature>
<evidence type="ECO:0000256" key="1">
    <source>
        <dbReference type="ARBA" id="ARBA00004141"/>
    </source>
</evidence>
<dbReference type="GO" id="GO:0030007">
    <property type="term" value="P:intracellular potassium ion homeostasis"/>
    <property type="evidence" value="ECO:0007669"/>
    <property type="project" value="TreeGrafter"/>
</dbReference>
<evidence type="ECO:0000256" key="8">
    <source>
        <dbReference type="SAM" id="Phobius"/>
    </source>
</evidence>
<feature type="transmembrane region" description="Helical" evidence="8">
    <location>
        <begin position="434"/>
        <end position="453"/>
    </location>
</feature>
<keyword evidence="2" id="KW-0813">Transport</keyword>
<dbReference type="AlphaFoldDB" id="A0A409XU76"/>
<keyword evidence="4 8" id="KW-1133">Transmembrane helix</keyword>
<evidence type="ECO:0000256" key="7">
    <source>
        <dbReference type="SAM" id="MobiDB-lite"/>
    </source>
</evidence>
<dbReference type="InterPro" id="IPR051143">
    <property type="entry name" value="TrkH_K-transport"/>
</dbReference>
<dbReference type="GO" id="GO:1990573">
    <property type="term" value="P:potassium ion import across plasma membrane"/>
    <property type="evidence" value="ECO:0007669"/>
    <property type="project" value="TreeGrafter"/>
</dbReference>
<feature type="compositionally biased region" description="Low complexity" evidence="7">
    <location>
        <begin position="232"/>
        <end position="244"/>
    </location>
</feature>
<dbReference type="EMBL" id="NHYD01000400">
    <property type="protein sequence ID" value="PPQ94288.1"/>
    <property type="molecule type" value="Genomic_DNA"/>
</dbReference>
<dbReference type="STRING" id="93625.A0A409XU76"/>
<reference evidence="9 10" key="1">
    <citation type="journal article" date="2018" name="Evol. Lett.">
        <title>Horizontal gene cluster transfer increased hallucinogenic mushroom diversity.</title>
        <authorList>
            <person name="Reynolds H.T."/>
            <person name="Vijayakumar V."/>
            <person name="Gluck-Thaler E."/>
            <person name="Korotkin H.B."/>
            <person name="Matheny P.B."/>
            <person name="Slot J.C."/>
        </authorList>
    </citation>
    <scope>NUCLEOTIDE SEQUENCE [LARGE SCALE GENOMIC DNA]</scope>
    <source>
        <strain evidence="9 10">2631</strain>
    </source>
</reference>
<evidence type="ECO:0000313" key="10">
    <source>
        <dbReference type="Proteomes" id="UP000283269"/>
    </source>
</evidence>
<evidence type="ECO:0008006" key="11">
    <source>
        <dbReference type="Google" id="ProtNLM"/>
    </source>
</evidence>
<dbReference type="InterPro" id="IPR003445">
    <property type="entry name" value="Cat_transpt"/>
</dbReference>
<feature type="region of interest" description="Disordered" evidence="7">
    <location>
        <begin position="761"/>
        <end position="797"/>
    </location>
</feature>
<dbReference type="PANTHER" id="PTHR31064:SF30">
    <property type="entry name" value="HIGH-AFFINITY POTASSIUM TRANSPORT PROTEIN-RELATED"/>
    <property type="match status" value="1"/>
</dbReference>
<feature type="transmembrane region" description="Helical" evidence="8">
    <location>
        <begin position="390"/>
        <end position="414"/>
    </location>
</feature>
<dbReference type="GO" id="GO:0140107">
    <property type="term" value="F:high-affinity potassium ion transmembrane transporter activity"/>
    <property type="evidence" value="ECO:0007669"/>
    <property type="project" value="TreeGrafter"/>
</dbReference>
<keyword evidence="6 8" id="KW-0472">Membrane</keyword>
<evidence type="ECO:0000256" key="6">
    <source>
        <dbReference type="ARBA" id="ARBA00023136"/>
    </source>
</evidence>
<evidence type="ECO:0000256" key="5">
    <source>
        <dbReference type="ARBA" id="ARBA00023065"/>
    </source>
</evidence>
<dbReference type="GO" id="GO:0005886">
    <property type="term" value="C:plasma membrane"/>
    <property type="evidence" value="ECO:0007669"/>
    <property type="project" value="TreeGrafter"/>
</dbReference>
<feature type="transmembrane region" description="Helical" evidence="8">
    <location>
        <begin position="103"/>
        <end position="124"/>
    </location>
</feature>
<dbReference type="InParanoid" id="A0A409XU76"/>
<feature type="compositionally biased region" description="Basic and acidic residues" evidence="7">
    <location>
        <begin position="167"/>
        <end position="180"/>
    </location>
</feature>
<feature type="transmembrane region" description="Helical" evidence="8">
    <location>
        <begin position="465"/>
        <end position="489"/>
    </location>
</feature>
<feature type="transmembrane region" description="Helical" evidence="8">
    <location>
        <begin position="716"/>
        <end position="735"/>
    </location>
</feature>